<gene>
    <name evidence="1" type="ORF">MIU77_16560</name>
</gene>
<evidence type="ECO:0000313" key="2">
    <source>
        <dbReference type="Proteomes" id="UP001055200"/>
    </source>
</evidence>
<organism evidence="1 2">
    <name type="scientific">Mycolicibacillus parakoreensis</name>
    <dbReference type="NCBI Taxonomy" id="1069221"/>
    <lineage>
        <taxon>Bacteria</taxon>
        <taxon>Bacillati</taxon>
        <taxon>Actinomycetota</taxon>
        <taxon>Actinomycetes</taxon>
        <taxon>Mycobacteriales</taxon>
        <taxon>Mycobacteriaceae</taxon>
        <taxon>Mycolicibacillus</taxon>
    </lineage>
</organism>
<sequence length="218" mass="24862">MPWYPGADRRYVTQFWDGARWLILLTEKFLRLENTWIALDDIAEVSYWSRTIVSIHGVVRAPVDRAFRVTDHHGTVTTLPLNWSSIHDSEVKKEAFSGLVEISRRVIEPRIADRILAALYRGEQFILRDGWVYLRLHRDGMSARAMRTHEAAWSDFYTVEANPYFNNMDPTTLTGQVRLWATRDGKPRMLTGLDTTVPNAVVLAGLLPACARSFGATG</sequence>
<dbReference type="Proteomes" id="UP001055200">
    <property type="component" value="Chromosome"/>
</dbReference>
<proteinExistence type="predicted"/>
<dbReference type="RefSeq" id="WP_240170700.1">
    <property type="nucleotide sequence ID" value="NZ_CP092365.1"/>
</dbReference>
<dbReference type="EMBL" id="CP092365">
    <property type="protein sequence ID" value="ULN52427.1"/>
    <property type="molecule type" value="Genomic_DNA"/>
</dbReference>
<reference evidence="1" key="1">
    <citation type="submission" date="2022-08" db="EMBL/GenBank/DDBJ databases">
        <title>Complete genome sequence of 14 non-tuberculosis mycobacteria type-strains.</title>
        <authorList>
            <person name="Igarashi Y."/>
            <person name="Osugi A."/>
            <person name="Mitarai S."/>
        </authorList>
    </citation>
    <scope>NUCLEOTIDE SEQUENCE</scope>
    <source>
        <strain evidence="1">DSM 45575</strain>
    </source>
</reference>
<keyword evidence="2" id="KW-1185">Reference proteome</keyword>
<evidence type="ECO:0000313" key="1">
    <source>
        <dbReference type="EMBL" id="ULN52427.1"/>
    </source>
</evidence>
<name>A0ABY3TYW9_9MYCO</name>
<accession>A0ABY3TYW9</accession>
<protein>
    <submittedName>
        <fullName evidence="1">Uncharacterized protein</fullName>
    </submittedName>
</protein>